<keyword evidence="2" id="KW-0238">DNA-binding</keyword>
<organism evidence="2 3">
    <name type="scientific">Demequina litoralis</name>
    <dbReference type="NCBI Taxonomy" id="3051660"/>
    <lineage>
        <taxon>Bacteria</taxon>
        <taxon>Bacillati</taxon>
        <taxon>Actinomycetota</taxon>
        <taxon>Actinomycetes</taxon>
        <taxon>Micrococcales</taxon>
        <taxon>Demequinaceae</taxon>
        <taxon>Demequina</taxon>
    </lineage>
</organism>
<dbReference type="Gene3D" id="1.10.150.280">
    <property type="entry name" value="AF1531-like domain"/>
    <property type="match status" value="1"/>
</dbReference>
<dbReference type="Gene3D" id="3.10.560.10">
    <property type="entry name" value="Outer membrane lipoprotein wza domain like"/>
    <property type="match status" value="1"/>
</dbReference>
<accession>A0ABT8GBJ6</accession>
<keyword evidence="3" id="KW-1185">Reference proteome</keyword>
<dbReference type="InterPro" id="IPR003583">
    <property type="entry name" value="Hlx-hairpin-Hlx_DNA-bd_motif"/>
</dbReference>
<proteinExistence type="predicted"/>
<dbReference type="EMBL" id="JAUHPW010000009">
    <property type="protein sequence ID" value="MDN4476515.1"/>
    <property type="molecule type" value="Genomic_DNA"/>
</dbReference>
<feature type="domain" description="Helix-hairpin-helix DNA-binding motif class 1" evidence="1">
    <location>
        <begin position="183"/>
        <end position="202"/>
    </location>
</feature>
<dbReference type="Pfam" id="PF12836">
    <property type="entry name" value="HHH_3"/>
    <property type="match status" value="1"/>
</dbReference>
<dbReference type="Proteomes" id="UP001172728">
    <property type="component" value="Unassembled WGS sequence"/>
</dbReference>
<sequence>MDLADSSEDVRARWSAGLRDAAARAYAAGHGADPPAPQPTRWRLDARTAATAAAVIAVIAALGWWGLRAEPAVPLVASASSAAATAAPARSTRPVLVVHVSGAVREPGLVELAAGARVADAIARAGGLGRKADESSVNLARPVADGEHIVVGRVLAAGSSGGAGGSFAAGSPARVDLNTADAAALETLPGVGEVIAARIVADREANGPFIAVADLERVSGVGPSIIAAIADLATT</sequence>
<dbReference type="GO" id="GO:0003677">
    <property type="term" value="F:DNA binding"/>
    <property type="evidence" value="ECO:0007669"/>
    <property type="project" value="UniProtKB-KW"/>
</dbReference>
<dbReference type="PANTHER" id="PTHR21180:SF32">
    <property type="entry name" value="ENDONUCLEASE_EXONUCLEASE_PHOSPHATASE FAMILY DOMAIN-CONTAINING PROTEIN 1"/>
    <property type="match status" value="1"/>
</dbReference>
<protein>
    <submittedName>
        <fullName evidence="2">ComEA family DNA-binding protein</fullName>
    </submittedName>
</protein>
<feature type="domain" description="Helix-hairpin-helix DNA-binding motif class 1" evidence="1">
    <location>
        <begin position="213"/>
        <end position="232"/>
    </location>
</feature>
<evidence type="ECO:0000313" key="3">
    <source>
        <dbReference type="Proteomes" id="UP001172728"/>
    </source>
</evidence>
<evidence type="ECO:0000313" key="2">
    <source>
        <dbReference type="EMBL" id="MDN4476515.1"/>
    </source>
</evidence>
<dbReference type="Pfam" id="PF10531">
    <property type="entry name" value="SLBB"/>
    <property type="match status" value="1"/>
</dbReference>
<dbReference type="InterPro" id="IPR010994">
    <property type="entry name" value="RuvA_2-like"/>
</dbReference>
<comment type="caution">
    <text evidence="2">The sequence shown here is derived from an EMBL/GenBank/DDBJ whole genome shotgun (WGS) entry which is preliminary data.</text>
</comment>
<evidence type="ECO:0000259" key="1">
    <source>
        <dbReference type="SMART" id="SM00278"/>
    </source>
</evidence>
<dbReference type="SUPFAM" id="SSF47781">
    <property type="entry name" value="RuvA domain 2-like"/>
    <property type="match status" value="1"/>
</dbReference>
<dbReference type="RefSeq" id="WP_301134888.1">
    <property type="nucleotide sequence ID" value="NZ_JAUHPW010000009.1"/>
</dbReference>
<dbReference type="InterPro" id="IPR019554">
    <property type="entry name" value="Soluble_ligand-bd"/>
</dbReference>
<dbReference type="SMART" id="SM00278">
    <property type="entry name" value="HhH1"/>
    <property type="match status" value="2"/>
</dbReference>
<gene>
    <name evidence="2" type="ORF">QQX09_11680</name>
</gene>
<name>A0ABT8GBJ6_9MICO</name>
<reference evidence="2" key="1">
    <citation type="submission" date="2023-06" db="EMBL/GenBank/DDBJ databases">
        <title>Sysu t00192.</title>
        <authorList>
            <person name="Gao L."/>
            <person name="Fang B.-Z."/>
            <person name="Li W.-J."/>
        </authorList>
    </citation>
    <scope>NUCLEOTIDE SEQUENCE</scope>
    <source>
        <strain evidence="2">SYSU T00192</strain>
    </source>
</reference>
<dbReference type="PANTHER" id="PTHR21180">
    <property type="entry name" value="ENDONUCLEASE/EXONUCLEASE/PHOSPHATASE FAMILY DOMAIN-CONTAINING PROTEIN 1"/>
    <property type="match status" value="1"/>
</dbReference>
<dbReference type="InterPro" id="IPR051675">
    <property type="entry name" value="Endo/Exo/Phosphatase_dom_1"/>
</dbReference>